<evidence type="ECO:0000256" key="4">
    <source>
        <dbReference type="ARBA" id="ARBA00022989"/>
    </source>
</evidence>
<name>A0A6J4NSD6_9CYAN</name>
<keyword evidence="5 6" id="KW-0472">Membrane</keyword>
<dbReference type="PANTHER" id="PTHR38825">
    <property type="entry name" value="LYSINE EXPORTER PROTEIN (LYSE/YGGA)"/>
    <property type="match status" value="1"/>
</dbReference>
<evidence type="ECO:0000256" key="2">
    <source>
        <dbReference type="ARBA" id="ARBA00022475"/>
    </source>
</evidence>
<feature type="transmembrane region" description="Helical" evidence="6">
    <location>
        <begin position="68"/>
        <end position="86"/>
    </location>
</feature>
<feature type="transmembrane region" description="Helical" evidence="6">
    <location>
        <begin position="174"/>
        <end position="196"/>
    </location>
</feature>
<dbReference type="InterPro" id="IPR001123">
    <property type="entry name" value="LeuE-type"/>
</dbReference>
<keyword evidence="3 6" id="KW-0812">Transmembrane</keyword>
<dbReference type="PANTHER" id="PTHR38825:SF2">
    <property type="entry name" value="LYSINE TRANSPORTER LYSE"/>
    <property type="match status" value="1"/>
</dbReference>
<proteinExistence type="predicted"/>
<evidence type="ECO:0000256" key="1">
    <source>
        <dbReference type="ARBA" id="ARBA00004651"/>
    </source>
</evidence>
<feature type="transmembrane region" description="Helical" evidence="6">
    <location>
        <begin position="140"/>
        <end position="162"/>
    </location>
</feature>
<evidence type="ECO:0008006" key="8">
    <source>
        <dbReference type="Google" id="ProtNLM"/>
    </source>
</evidence>
<dbReference type="EMBL" id="CADCTY010001937">
    <property type="protein sequence ID" value="CAA9395521.1"/>
    <property type="molecule type" value="Genomic_DNA"/>
</dbReference>
<keyword evidence="2" id="KW-1003">Cell membrane</keyword>
<sequence>MNEFFLSALSFGLAAGLKPGPLGVIVIQQALSRGLLAGVRASLAPLITDGPIIIAALWLLSQFKSIDLFAAALSLAGGAYLLWLSTKMFRINGISLAGKLESQSSLATAVKVNLLNPGPYLFWFTVGGNYIIRGSTAESLVFVVTAIGTLIASKIAVAVLAVRFFPSLESRGYLLTMKLLAATLVWFGLVSIVRAAELGFHYARDF</sequence>
<evidence type="ECO:0000313" key="7">
    <source>
        <dbReference type="EMBL" id="CAA9395521.1"/>
    </source>
</evidence>
<dbReference type="Pfam" id="PF01810">
    <property type="entry name" value="LysE"/>
    <property type="match status" value="1"/>
</dbReference>
<dbReference type="AlphaFoldDB" id="A0A6J4NSD6"/>
<evidence type="ECO:0000256" key="6">
    <source>
        <dbReference type="SAM" id="Phobius"/>
    </source>
</evidence>
<protein>
    <recommendedName>
        <fullName evidence="8">Threonine efflux protein</fullName>
    </recommendedName>
</protein>
<reference evidence="7" key="1">
    <citation type="submission" date="2020-02" db="EMBL/GenBank/DDBJ databases">
        <authorList>
            <person name="Meier V. D."/>
        </authorList>
    </citation>
    <scope>NUCLEOTIDE SEQUENCE</scope>
    <source>
        <strain evidence="7">AVDCRST_MAG94</strain>
    </source>
</reference>
<evidence type="ECO:0000256" key="3">
    <source>
        <dbReference type="ARBA" id="ARBA00022692"/>
    </source>
</evidence>
<dbReference type="GO" id="GO:0006865">
    <property type="term" value="P:amino acid transport"/>
    <property type="evidence" value="ECO:0007669"/>
    <property type="project" value="InterPro"/>
</dbReference>
<feature type="transmembrane region" description="Helical" evidence="6">
    <location>
        <begin position="43"/>
        <end position="61"/>
    </location>
</feature>
<organism evidence="7">
    <name type="scientific">uncultured Leptolyngbya sp</name>
    <dbReference type="NCBI Taxonomy" id="332963"/>
    <lineage>
        <taxon>Bacteria</taxon>
        <taxon>Bacillati</taxon>
        <taxon>Cyanobacteriota</taxon>
        <taxon>Cyanophyceae</taxon>
        <taxon>Leptolyngbyales</taxon>
        <taxon>Leptolyngbyaceae</taxon>
        <taxon>Leptolyngbya group</taxon>
        <taxon>Leptolyngbya</taxon>
        <taxon>environmental samples</taxon>
    </lineage>
</organism>
<accession>A0A6J4NSD6</accession>
<comment type="subcellular location">
    <subcellularLocation>
        <location evidence="1">Cell membrane</location>
        <topology evidence="1">Multi-pass membrane protein</topology>
    </subcellularLocation>
</comment>
<keyword evidence="4 6" id="KW-1133">Transmembrane helix</keyword>
<dbReference type="GO" id="GO:0005886">
    <property type="term" value="C:plasma membrane"/>
    <property type="evidence" value="ECO:0007669"/>
    <property type="project" value="UniProtKB-SubCell"/>
</dbReference>
<gene>
    <name evidence="7" type="ORF">AVDCRST_MAG94-5634</name>
</gene>
<evidence type="ECO:0000256" key="5">
    <source>
        <dbReference type="ARBA" id="ARBA00023136"/>
    </source>
</evidence>